<keyword evidence="2" id="KW-1185">Reference proteome</keyword>
<feature type="non-terminal residue" evidence="1">
    <location>
        <position position="98"/>
    </location>
</feature>
<proteinExistence type="predicted"/>
<feature type="non-terminal residue" evidence="1">
    <location>
        <position position="1"/>
    </location>
</feature>
<name>A0A091MJQ8_9PASS</name>
<gene>
    <name evidence="1" type="ORF">N310_07138</name>
</gene>
<accession>A0A091MJQ8</accession>
<protein>
    <submittedName>
        <fullName evidence="1">Uncharacterized protein</fullName>
    </submittedName>
</protein>
<evidence type="ECO:0000313" key="2">
    <source>
        <dbReference type="Proteomes" id="UP000053537"/>
    </source>
</evidence>
<dbReference type="EMBL" id="KK830057">
    <property type="protein sequence ID" value="KFP75835.1"/>
    <property type="molecule type" value="Genomic_DNA"/>
</dbReference>
<dbReference type="Proteomes" id="UP000053537">
    <property type="component" value="Unassembled WGS sequence"/>
</dbReference>
<reference evidence="1 2" key="1">
    <citation type="submission" date="2014-04" db="EMBL/GenBank/DDBJ databases">
        <title>Genome evolution of avian class.</title>
        <authorList>
            <person name="Zhang G."/>
            <person name="Li C."/>
        </authorList>
    </citation>
    <scope>NUCLEOTIDE SEQUENCE [LARGE SCALE GENOMIC DNA]</scope>
    <source>
        <strain evidence="1">BGI_N310</strain>
    </source>
</reference>
<sequence>SNQSLIKNALNYAITWMKDFAEGKESAANFSLAVSELHNKLEKKSQPLETFWTEEKTEVFWYIVEILFYELDSRLSHLSQVEEREVIETLSRVISSIT</sequence>
<organism evidence="1 2">
    <name type="scientific">Acanthisitta chloris</name>
    <name type="common">rifleman</name>
    <dbReference type="NCBI Taxonomy" id="57068"/>
    <lineage>
        <taxon>Eukaryota</taxon>
        <taxon>Metazoa</taxon>
        <taxon>Chordata</taxon>
        <taxon>Craniata</taxon>
        <taxon>Vertebrata</taxon>
        <taxon>Euteleostomi</taxon>
        <taxon>Archelosauria</taxon>
        <taxon>Archosauria</taxon>
        <taxon>Dinosauria</taxon>
        <taxon>Saurischia</taxon>
        <taxon>Theropoda</taxon>
        <taxon>Coelurosauria</taxon>
        <taxon>Aves</taxon>
        <taxon>Neognathae</taxon>
        <taxon>Neoaves</taxon>
        <taxon>Telluraves</taxon>
        <taxon>Australaves</taxon>
        <taxon>Passeriformes</taxon>
        <taxon>Acanthisittidae</taxon>
        <taxon>Acanthisitta</taxon>
    </lineage>
</organism>
<evidence type="ECO:0000313" key="1">
    <source>
        <dbReference type="EMBL" id="KFP75835.1"/>
    </source>
</evidence>
<dbReference type="AlphaFoldDB" id="A0A091MJQ8"/>